<comment type="caution">
    <text evidence="1">The sequence shown here is derived from an EMBL/GenBank/DDBJ whole genome shotgun (WGS) entry which is preliminary data.</text>
</comment>
<protein>
    <submittedName>
        <fullName evidence="1">Uncharacterized protein</fullName>
    </submittedName>
</protein>
<reference evidence="1" key="1">
    <citation type="submission" date="2021-06" db="EMBL/GenBank/DDBJ databases">
        <authorList>
            <person name="Hodson N. C."/>
            <person name="Mongue J. A."/>
            <person name="Jaron S. K."/>
        </authorList>
    </citation>
    <scope>NUCLEOTIDE SEQUENCE</scope>
</reference>
<feature type="non-terminal residue" evidence="1">
    <location>
        <position position="1"/>
    </location>
</feature>
<dbReference type="AlphaFoldDB" id="A0A8J2JVF4"/>
<sequence length="86" mass="9213">IPQMHAQPVPGPSLIKEEWNWIPPSGTSGGTVVQAAAVGSYNQDMTCNMDNISLPNLSDVNLSLLDNHLSENISGLNLLDDVQQSN</sequence>
<keyword evidence="2" id="KW-1185">Reference proteome</keyword>
<proteinExistence type="predicted"/>
<evidence type="ECO:0000313" key="2">
    <source>
        <dbReference type="Proteomes" id="UP000708208"/>
    </source>
</evidence>
<accession>A0A8J2JVF4</accession>
<organism evidence="1 2">
    <name type="scientific">Allacma fusca</name>
    <dbReference type="NCBI Taxonomy" id="39272"/>
    <lineage>
        <taxon>Eukaryota</taxon>
        <taxon>Metazoa</taxon>
        <taxon>Ecdysozoa</taxon>
        <taxon>Arthropoda</taxon>
        <taxon>Hexapoda</taxon>
        <taxon>Collembola</taxon>
        <taxon>Symphypleona</taxon>
        <taxon>Sminthuridae</taxon>
        <taxon>Allacma</taxon>
    </lineage>
</organism>
<gene>
    <name evidence="1" type="ORF">AFUS01_LOCUS11795</name>
</gene>
<evidence type="ECO:0000313" key="1">
    <source>
        <dbReference type="EMBL" id="CAG7722670.1"/>
    </source>
</evidence>
<dbReference type="EMBL" id="CAJVCH010091454">
    <property type="protein sequence ID" value="CAG7722670.1"/>
    <property type="molecule type" value="Genomic_DNA"/>
</dbReference>
<name>A0A8J2JVF4_9HEXA</name>
<dbReference type="Proteomes" id="UP000708208">
    <property type="component" value="Unassembled WGS sequence"/>
</dbReference>